<keyword evidence="1" id="KW-1133">Transmembrane helix</keyword>
<dbReference type="SUPFAM" id="SSF53474">
    <property type="entry name" value="alpha/beta-Hydrolases"/>
    <property type="match status" value="1"/>
</dbReference>
<feature type="transmembrane region" description="Helical" evidence="1">
    <location>
        <begin position="6"/>
        <end position="25"/>
    </location>
</feature>
<keyword evidence="3" id="KW-0378">Hydrolase</keyword>
<organism evidence="3 4">
    <name type="scientific">Paenibacillus roseus</name>
    <dbReference type="NCBI Taxonomy" id="2798579"/>
    <lineage>
        <taxon>Bacteria</taxon>
        <taxon>Bacillati</taxon>
        <taxon>Bacillota</taxon>
        <taxon>Bacilli</taxon>
        <taxon>Bacillales</taxon>
        <taxon>Paenibacillaceae</taxon>
        <taxon>Paenibacillus</taxon>
    </lineage>
</organism>
<comment type="caution">
    <text evidence="3">The sequence shown here is derived from an EMBL/GenBank/DDBJ whole genome shotgun (WGS) entry which is preliminary data.</text>
</comment>
<keyword evidence="1" id="KW-0472">Membrane</keyword>
<keyword evidence="4" id="KW-1185">Reference proteome</keyword>
<dbReference type="GO" id="GO:0006508">
    <property type="term" value="P:proteolysis"/>
    <property type="evidence" value="ECO:0007669"/>
    <property type="project" value="InterPro"/>
</dbReference>
<evidence type="ECO:0000256" key="1">
    <source>
        <dbReference type="SAM" id="Phobius"/>
    </source>
</evidence>
<dbReference type="PANTHER" id="PTHR43358:SF4">
    <property type="entry name" value="ALPHA_BETA HYDROLASE FOLD-1 DOMAIN-CONTAINING PROTEIN"/>
    <property type="match status" value="1"/>
</dbReference>
<evidence type="ECO:0000259" key="2">
    <source>
        <dbReference type="Pfam" id="PF00326"/>
    </source>
</evidence>
<dbReference type="PANTHER" id="PTHR43358">
    <property type="entry name" value="ALPHA/BETA-HYDROLASE"/>
    <property type="match status" value="1"/>
</dbReference>
<feature type="domain" description="Peptidase S9 prolyl oligopeptidase catalytic" evidence="2">
    <location>
        <begin position="140"/>
        <end position="312"/>
    </location>
</feature>
<dbReference type="InterPro" id="IPR001375">
    <property type="entry name" value="Peptidase_S9_cat"/>
</dbReference>
<dbReference type="RefSeq" id="WP_199017654.1">
    <property type="nucleotide sequence ID" value="NZ_JAELUP010000005.1"/>
</dbReference>
<reference evidence="3" key="1">
    <citation type="submission" date="2020-12" db="EMBL/GenBank/DDBJ databases">
        <authorList>
            <person name="Huq M.A."/>
        </authorList>
    </citation>
    <scope>NUCLEOTIDE SEQUENCE</scope>
    <source>
        <strain evidence="3">MAHUQ-46</strain>
    </source>
</reference>
<evidence type="ECO:0000313" key="4">
    <source>
        <dbReference type="Proteomes" id="UP000640274"/>
    </source>
</evidence>
<dbReference type="Gene3D" id="3.40.50.1820">
    <property type="entry name" value="alpha/beta hydrolase"/>
    <property type="match status" value="1"/>
</dbReference>
<gene>
    <name evidence="3" type="ORF">JFN88_02170</name>
</gene>
<dbReference type="InterPro" id="IPR029058">
    <property type="entry name" value="AB_hydrolase_fold"/>
</dbReference>
<name>A0A934J3F8_9BACL</name>
<dbReference type="Proteomes" id="UP000640274">
    <property type="component" value="Unassembled WGS sequence"/>
</dbReference>
<accession>A0A934J3F8</accession>
<keyword evidence="1" id="KW-0812">Transmembrane</keyword>
<proteinExistence type="predicted"/>
<dbReference type="Pfam" id="PF00326">
    <property type="entry name" value="Peptidase_S9"/>
    <property type="match status" value="1"/>
</dbReference>
<dbReference type="AlphaFoldDB" id="A0A934J3F8"/>
<evidence type="ECO:0000313" key="3">
    <source>
        <dbReference type="EMBL" id="MBJ6360126.1"/>
    </source>
</evidence>
<dbReference type="EMBL" id="JAELUP010000005">
    <property type="protein sequence ID" value="MBJ6360126.1"/>
    <property type="molecule type" value="Genomic_DNA"/>
</dbReference>
<dbReference type="GO" id="GO:0008236">
    <property type="term" value="F:serine-type peptidase activity"/>
    <property type="evidence" value="ECO:0007669"/>
    <property type="project" value="InterPro"/>
</dbReference>
<dbReference type="InterPro" id="IPR052920">
    <property type="entry name" value="DNA-binding_regulatory"/>
</dbReference>
<sequence length="319" mass="36045">MYATIIFGIIGVLILLVIALSFYFYRVAVARVSKSFLDDDPGLKLNPNIKIDLAEERKWWSEQSFQYWEQTSSDGLKLKAYYLPAPKSTARIAILAHGYSGDASIMKSFAKLYHEIYGMNVLLPDARGHGISEGGYIGFGWHERHDYVQWIQLVLDRFGPQAEIILHGVSMGGATVMMTSGEKLPDQVKCIIEDCGYTSVVDELSFQLKRLYHLPRFPLMQATSLLTRIRAGYFFGEASAIKQVQKTEKPMMFVHGEKDSFVPTSMVYQLYESCRTNKQLLVIPDAGHGEAYLVDPETYKRELTAFLEKHLAGTESVTV</sequence>
<protein>
    <submittedName>
        <fullName evidence="3">Alpha/beta hydrolase</fullName>
    </submittedName>
</protein>